<reference evidence="2" key="1">
    <citation type="submission" date="2021-09" db="EMBL/GenBank/DDBJ databases">
        <title>Complete genome sequence and metabolic characterization of Streptomyces tanashiensis DSM 731 the producer of antibacterial Kalafungin and diverse secondary metabolites.</title>
        <authorList>
            <person name="Abbasi M.N."/>
            <person name="Anwar M.N."/>
            <person name="Alam K."/>
            <person name="Shoaib M."/>
            <person name="Lin Z."/>
            <person name="Hayat M."/>
            <person name="Ali M.I."/>
            <person name="Malik H.M.T."/>
            <person name="Ahmed I."/>
            <person name="Li A."/>
            <person name="Hailong Wang H."/>
            <person name="Zhang Y."/>
        </authorList>
    </citation>
    <scope>NUCLEOTIDE SEQUENCE</scope>
    <source>
        <strain evidence="2">Kala</strain>
    </source>
</reference>
<name>A0ABY6R9P1_9ACTN</name>
<feature type="transmembrane region" description="Helical" evidence="1">
    <location>
        <begin position="128"/>
        <end position="146"/>
    </location>
</feature>
<sequence length="223" mass="22822">MSAHQLPATTLSGAFAATAAVAWAAAGRRRGAPTIAGALLVLQGALHLLFSTAGHAATRHPRGTGHTMAGTHTMPGTPGTDALPAMDAMPAMDGVPAMDGMGALPAMDAMDGMDAMVMATAGPMGSGAGMLAVHVLAALLCGLWLAHGEAAFFTLARAALAYAFTPLRLLRGLVPVPETPHRPVRRARRNARRPHTVVLAHTLSRRGPPRLSVPRATALGAHV</sequence>
<keyword evidence="1" id="KW-0812">Transmembrane</keyword>
<evidence type="ECO:0008006" key="4">
    <source>
        <dbReference type="Google" id="ProtNLM"/>
    </source>
</evidence>
<protein>
    <recommendedName>
        <fullName evidence="4">Integral-membrane protein</fullName>
    </recommendedName>
</protein>
<dbReference type="Proteomes" id="UP001164506">
    <property type="component" value="Chromosome"/>
</dbReference>
<accession>A0ABY6R9P1</accession>
<evidence type="ECO:0000256" key="1">
    <source>
        <dbReference type="SAM" id="Phobius"/>
    </source>
</evidence>
<dbReference type="EMBL" id="CP084204">
    <property type="protein sequence ID" value="UZX26803.1"/>
    <property type="molecule type" value="Genomic_DNA"/>
</dbReference>
<evidence type="ECO:0000313" key="3">
    <source>
        <dbReference type="Proteomes" id="UP001164506"/>
    </source>
</evidence>
<keyword evidence="1" id="KW-1133">Transmembrane helix</keyword>
<feature type="transmembrane region" description="Helical" evidence="1">
    <location>
        <begin position="34"/>
        <end position="53"/>
    </location>
</feature>
<keyword evidence="3" id="KW-1185">Reference proteome</keyword>
<proteinExistence type="predicted"/>
<dbReference type="GeneID" id="95603401"/>
<organism evidence="2 3">
    <name type="scientific">Streptomyces tanashiensis</name>
    <dbReference type="NCBI Taxonomy" id="67367"/>
    <lineage>
        <taxon>Bacteria</taxon>
        <taxon>Bacillati</taxon>
        <taxon>Actinomycetota</taxon>
        <taxon>Actinomycetes</taxon>
        <taxon>Kitasatosporales</taxon>
        <taxon>Streptomycetaceae</taxon>
        <taxon>Streptomyces</taxon>
    </lineage>
</organism>
<dbReference type="RefSeq" id="WP_267259661.1">
    <property type="nucleotide sequence ID" value="NZ_CP084204.1"/>
</dbReference>
<keyword evidence="1" id="KW-0472">Membrane</keyword>
<evidence type="ECO:0000313" key="2">
    <source>
        <dbReference type="EMBL" id="UZX26803.1"/>
    </source>
</evidence>
<gene>
    <name evidence="2" type="ORF">LDH80_28180</name>
</gene>